<comment type="caution">
    <text evidence="2">The sequence shown here is derived from an EMBL/GenBank/DDBJ whole genome shotgun (WGS) entry which is preliminary data.</text>
</comment>
<gene>
    <name evidence="2" type="ORF">AAE3_LOCUS12430</name>
</gene>
<keyword evidence="1" id="KW-1133">Transmembrane helix</keyword>
<accession>A0A8S0W0H0</accession>
<evidence type="ECO:0000256" key="1">
    <source>
        <dbReference type="SAM" id="Phobius"/>
    </source>
</evidence>
<sequence length="363" mass="41350">MDYSPPAAPENWTPFTHPEGSVYFQNKMLATYPILTDVYVYETSAREELEGYINKILTYINQHAVQLPQDDICLVLEFRKSKNCGYYFVNHARRCLFWLAEFDAIDFLAAVKVHYEPSHVAHEMQALYWLHNEYFPSPDIHPMAPKVLTELEDILHQAIGDALTSSSPTMPYTIDVLQQMLALTKSVKLVAVSLQVELDQQDRGSGSTSMMYRFLHNFYHEYFLHLHGQRAARLDRDQPIHPTYQRTFLMTIFSPLLFYGPEIHSKTLQKTAVDAMVRKADWDVVLAQLTDGWKQLNIYATVMLAANVAFLAIPSIEGMDDASAPGRCSWQQSISYLSTMGSLGSIILGLFLVQLHNTTLKAS</sequence>
<dbReference type="Proteomes" id="UP000467700">
    <property type="component" value="Unassembled WGS sequence"/>
</dbReference>
<keyword evidence="3" id="KW-1185">Reference proteome</keyword>
<dbReference type="EMBL" id="CACVBS010000087">
    <property type="protein sequence ID" value="CAA7270234.1"/>
    <property type="molecule type" value="Genomic_DNA"/>
</dbReference>
<evidence type="ECO:0000313" key="2">
    <source>
        <dbReference type="EMBL" id="CAA7270234.1"/>
    </source>
</evidence>
<organism evidence="2 3">
    <name type="scientific">Cyclocybe aegerita</name>
    <name type="common">Black poplar mushroom</name>
    <name type="synonym">Agrocybe aegerita</name>
    <dbReference type="NCBI Taxonomy" id="1973307"/>
    <lineage>
        <taxon>Eukaryota</taxon>
        <taxon>Fungi</taxon>
        <taxon>Dikarya</taxon>
        <taxon>Basidiomycota</taxon>
        <taxon>Agaricomycotina</taxon>
        <taxon>Agaricomycetes</taxon>
        <taxon>Agaricomycetidae</taxon>
        <taxon>Agaricales</taxon>
        <taxon>Agaricineae</taxon>
        <taxon>Bolbitiaceae</taxon>
        <taxon>Cyclocybe</taxon>
    </lineage>
</organism>
<protein>
    <submittedName>
        <fullName evidence="2">Uncharacterized protein</fullName>
    </submittedName>
</protein>
<feature type="transmembrane region" description="Helical" evidence="1">
    <location>
        <begin position="333"/>
        <end position="353"/>
    </location>
</feature>
<name>A0A8S0W0H0_CYCAE</name>
<proteinExistence type="predicted"/>
<keyword evidence="1" id="KW-0472">Membrane</keyword>
<evidence type="ECO:0000313" key="3">
    <source>
        <dbReference type="Proteomes" id="UP000467700"/>
    </source>
</evidence>
<dbReference type="AlphaFoldDB" id="A0A8S0W0H0"/>
<keyword evidence="1" id="KW-0812">Transmembrane</keyword>
<reference evidence="2 3" key="1">
    <citation type="submission" date="2020-01" db="EMBL/GenBank/DDBJ databases">
        <authorList>
            <person name="Gupta K D."/>
        </authorList>
    </citation>
    <scope>NUCLEOTIDE SEQUENCE [LARGE SCALE GENOMIC DNA]</scope>
</reference>
<dbReference type="OrthoDB" id="2657661at2759"/>
<feature type="transmembrane region" description="Helical" evidence="1">
    <location>
        <begin position="296"/>
        <end position="313"/>
    </location>
</feature>